<dbReference type="OrthoDB" id="361944at2"/>
<evidence type="ECO:0000313" key="3">
    <source>
        <dbReference type="Proteomes" id="UP000294881"/>
    </source>
</evidence>
<evidence type="ECO:0000256" key="1">
    <source>
        <dbReference type="SAM" id="MobiDB-lite"/>
    </source>
</evidence>
<gene>
    <name evidence="2" type="ORF">EV666_13215</name>
</gene>
<proteinExistence type="predicted"/>
<sequence length="92" mass="10179">MTGKRSPVFSRQELHDKRAKGEGRFNPEAPAGPDLGPDFWGNVTMVKPSERKGVLLKLDEDLIETFKRLAGGKGHLTLMQNVLKSFADAQSK</sequence>
<keyword evidence="3" id="KW-1185">Reference proteome</keyword>
<evidence type="ECO:0008006" key="4">
    <source>
        <dbReference type="Google" id="ProtNLM"/>
    </source>
</evidence>
<feature type="region of interest" description="Disordered" evidence="1">
    <location>
        <begin position="1"/>
        <end position="38"/>
    </location>
</feature>
<feature type="compositionally biased region" description="Basic and acidic residues" evidence="1">
    <location>
        <begin position="12"/>
        <end position="25"/>
    </location>
</feature>
<protein>
    <recommendedName>
        <fullName evidence="4">BrnA antitoxin of type II toxin-antitoxin system</fullName>
    </recommendedName>
</protein>
<evidence type="ECO:0000313" key="2">
    <source>
        <dbReference type="EMBL" id="TCO07534.1"/>
    </source>
</evidence>
<comment type="caution">
    <text evidence="2">The sequence shown here is derived from an EMBL/GenBank/DDBJ whole genome shotgun (WGS) entry which is preliminary data.</text>
</comment>
<dbReference type="Proteomes" id="UP000294881">
    <property type="component" value="Unassembled WGS sequence"/>
</dbReference>
<name>A0A4R2GH90_9HYPH</name>
<dbReference type="AlphaFoldDB" id="A0A4R2GH90"/>
<organism evidence="2 3">
    <name type="scientific">Camelimonas lactis</name>
    <dbReference type="NCBI Taxonomy" id="659006"/>
    <lineage>
        <taxon>Bacteria</taxon>
        <taxon>Pseudomonadati</taxon>
        <taxon>Pseudomonadota</taxon>
        <taxon>Alphaproteobacteria</taxon>
        <taxon>Hyphomicrobiales</taxon>
        <taxon>Chelatococcaceae</taxon>
        <taxon>Camelimonas</taxon>
    </lineage>
</organism>
<reference evidence="2 3" key="1">
    <citation type="submission" date="2019-03" db="EMBL/GenBank/DDBJ databases">
        <title>Genomic Encyclopedia of Type Strains, Phase IV (KMG-IV): sequencing the most valuable type-strain genomes for metagenomic binning, comparative biology and taxonomic classification.</title>
        <authorList>
            <person name="Goeker M."/>
        </authorList>
    </citation>
    <scope>NUCLEOTIDE SEQUENCE [LARGE SCALE GENOMIC DNA]</scope>
    <source>
        <strain evidence="2 3">DSM 22958</strain>
    </source>
</reference>
<dbReference type="RefSeq" id="WP_132010903.1">
    <property type="nucleotide sequence ID" value="NZ_SLWL01000032.1"/>
</dbReference>
<dbReference type="EMBL" id="SLWL01000032">
    <property type="protein sequence ID" value="TCO07534.1"/>
    <property type="molecule type" value="Genomic_DNA"/>
</dbReference>
<accession>A0A4R2GH90</accession>